<reference evidence="1" key="2">
    <citation type="submission" date="2025-09" db="UniProtKB">
        <authorList>
            <consortium name="EnsemblPlants"/>
        </authorList>
    </citation>
    <scope>IDENTIFICATION</scope>
</reference>
<evidence type="ECO:0000313" key="2">
    <source>
        <dbReference type="Proteomes" id="UP001732700"/>
    </source>
</evidence>
<organism evidence="1 2">
    <name type="scientific">Avena sativa</name>
    <name type="common">Oat</name>
    <dbReference type="NCBI Taxonomy" id="4498"/>
    <lineage>
        <taxon>Eukaryota</taxon>
        <taxon>Viridiplantae</taxon>
        <taxon>Streptophyta</taxon>
        <taxon>Embryophyta</taxon>
        <taxon>Tracheophyta</taxon>
        <taxon>Spermatophyta</taxon>
        <taxon>Magnoliopsida</taxon>
        <taxon>Liliopsida</taxon>
        <taxon>Poales</taxon>
        <taxon>Poaceae</taxon>
        <taxon>BOP clade</taxon>
        <taxon>Pooideae</taxon>
        <taxon>Poodae</taxon>
        <taxon>Poeae</taxon>
        <taxon>Poeae Chloroplast Group 1 (Aveneae type)</taxon>
        <taxon>Aveninae</taxon>
        <taxon>Avena</taxon>
    </lineage>
</organism>
<dbReference type="EnsemblPlants" id="AVESA.00010b.r2.6DG1157010.1">
    <property type="protein sequence ID" value="AVESA.00010b.r2.6DG1157010.1.CDS"/>
    <property type="gene ID" value="AVESA.00010b.r2.6DG1157010"/>
</dbReference>
<sequence length="697" mass="78380">MATAAAPSAGAQAAEAACLQDFELYESESRFYIFGTNSDKTLWRLLKIDRSETPELDIDECSTIYTQTGYQELLEGLDEDHRSTGGVKFVTKFYGIIGFVKFLGPFYMLIITDRRKIGEIFDHPVYHVTKTSMVELANSKYRSSFLCSKDENRYLKRGVNKKGRVANDVETEQIVYEAVPRPTEVSSVVQNRGSIPLFWSQDTSKLHIKPDIILHEKDKNYEATKLHFENLRKRYGNPIIILNLIKTRERRESILRRAFDKAIRIINEFDSEENHLRFLHWDLHKNSQGKPTNVLDVLLKVAFRALRLTDFFYCQVAPPSGSETAHWPALLNSHDPYCCDESNSDISQEDISGSSDSSGNGTAEDKAETSELPQLKPPIFQKGVLRTNCIDCLDRTNVAQYAYGLATLGHQLHALGCVQSPELGLGAPLAHQLMHFYERMGDTLAVQYSGSAAHNKIFSAKRGHLKLFIRSQEFFRTLQRHYSNACIDANKQAAINLFLGYFQPEQGNPALWELESSSEEHNNETLDHTGDSAMPRVQSDGSLLCVSNTSIPGDSDELLNGAQPDVINELQSPQVESDLVHENEISPPFESEASNSRYTPTVSHNHIHHVPSSHIDDCNGSGDSNFLDLEWLSNSGISSDERSIATSTPDAHLSTENVISGIIPETTENEEQVAEVQGQKLPDHFRQWVEDGDTFWF</sequence>
<keyword evidence="2" id="KW-1185">Reference proteome</keyword>
<evidence type="ECO:0000313" key="1">
    <source>
        <dbReference type="EnsemblPlants" id="AVESA.00010b.r2.6DG1157010.1.CDS"/>
    </source>
</evidence>
<reference evidence="1" key="1">
    <citation type="submission" date="2021-05" db="EMBL/GenBank/DDBJ databases">
        <authorList>
            <person name="Scholz U."/>
            <person name="Mascher M."/>
            <person name="Fiebig A."/>
        </authorList>
    </citation>
    <scope>NUCLEOTIDE SEQUENCE [LARGE SCALE GENOMIC DNA]</scope>
</reference>
<protein>
    <submittedName>
        <fullName evidence="1">Uncharacterized protein</fullName>
    </submittedName>
</protein>
<accession>A0ACD5ZG00</accession>
<dbReference type="Proteomes" id="UP001732700">
    <property type="component" value="Chromosome 6D"/>
</dbReference>
<proteinExistence type="predicted"/>
<name>A0ACD5ZG00_AVESA</name>